<dbReference type="AlphaFoldDB" id="A0A4E0QV89"/>
<keyword evidence="2" id="KW-0479">Metal-binding</keyword>
<sequence>MPLSGSQEFCDDLLRRQFLWYHTVPASYVGFSASGEVHEVSGYEINGHELSLRGFRKPLLVRNRDGLRIQVPPCSFLPTNLLSYIDSHHMVDVIDVREQTEIQMTLGELVEHFCSRPRTRLLNMLSFEFSQTRLSEVVQPPHVVSELSLITNCWVPDTFDEEVDDPSNISGSIPSVQKYCLLSMRGSYTDFHIDFGGSSVWYHVLWFGHFHCLLFSIYHMEQKSGTPMKFQFPNFEKVHWFAADRIVGRLANTLQGDQDVRAYEIGAVRSLAKVLPRWYRKRRSITNPTGIAVSYGLDLWFARVAAIFFNHFLEEKCARDPLGMYDQCMNESESHSMGTCYCMTSSGEISAHSDHQTHSQKTSVAQRLNEYKPYSDTSRSTGVVGVTGGLGWMPNRSKHRRLGDPVLESAPSVTDDPDVLDAVPELSNSRLIGDHCSNRNQSREERGYCLNELKLKRSSHHIRAILR</sequence>
<dbReference type="Gene3D" id="1.20.58.1360">
    <property type="match status" value="1"/>
</dbReference>
<evidence type="ECO:0000256" key="2">
    <source>
        <dbReference type="ARBA" id="ARBA00022723"/>
    </source>
</evidence>
<dbReference type="InterPro" id="IPR050690">
    <property type="entry name" value="JHDM1_Histone_Demethylase"/>
</dbReference>
<comment type="subcellular location">
    <subcellularLocation>
        <location evidence="1">Nucleus</location>
    </subcellularLocation>
</comment>
<dbReference type="SUPFAM" id="SSF51197">
    <property type="entry name" value="Clavaminate synthase-like"/>
    <property type="match status" value="1"/>
</dbReference>
<dbReference type="GO" id="GO:0005634">
    <property type="term" value="C:nucleus"/>
    <property type="evidence" value="ECO:0007669"/>
    <property type="project" value="UniProtKB-SubCell"/>
</dbReference>
<dbReference type="InterPro" id="IPR041070">
    <property type="entry name" value="JHD"/>
</dbReference>
<evidence type="ECO:0000256" key="4">
    <source>
        <dbReference type="ARBA" id="ARBA00022964"/>
    </source>
</evidence>
<keyword evidence="4" id="KW-0560">Oxidoreductase</keyword>
<dbReference type="EMBL" id="JXXN02006780">
    <property type="protein sequence ID" value="THD19295.1"/>
    <property type="molecule type" value="Genomic_DNA"/>
</dbReference>
<dbReference type="PANTHER" id="PTHR23123">
    <property type="entry name" value="PHD/F-BOX CONTAINING PROTEIN"/>
    <property type="match status" value="1"/>
</dbReference>
<comment type="caution">
    <text evidence="7">The sequence shown here is derived from an EMBL/GenBank/DDBJ whole genome shotgun (WGS) entry which is preliminary data.</text>
</comment>
<keyword evidence="8" id="KW-1185">Reference proteome</keyword>
<dbReference type="GO" id="GO:0051213">
    <property type="term" value="F:dioxygenase activity"/>
    <property type="evidence" value="ECO:0007669"/>
    <property type="project" value="UniProtKB-KW"/>
</dbReference>
<evidence type="ECO:0000313" key="7">
    <source>
        <dbReference type="EMBL" id="THD19295.1"/>
    </source>
</evidence>
<evidence type="ECO:0000256" key="5">
    <source>
        <dbReference type="ARBA" id="ARBA00023242"/>
    </source>
</evidence>
<proteinExistence type="predicted"/>
<dbReference type="Gene3D" id="2.60.120.650">
    <property type="entry name" value="Cupin"/>
    <property type="match status" value="1"/>
</dbReference>
<evidence type="ECO:0000313" key="8">
    <source>
        <dbReference type="Proteomes" id="UP000230066"/>
    </source>
</evidence>
<keyword evidence="4" id="KW-0223">Dioxygenase</keyword>
<keyword evidence="3" id="KW-0156">Chromatin regulator</keyword>
<gene>
    <name evidence="7" type="ORF">D915_009942</name>
</gene>
<evidence type="ECO:0000256" key="3">
    <source>
        <dbReference type="ARBA" id="ARBA00022853"/>
    </source>
</evidence>
<reference evidence="7" key="1">
    <citation type="submission" date="2019-03" db="EMBL/GenBank/DDBJ databases">
        <title>Improved annotation for the trematode Fasciola hepatica.</title>
        <authorList>
            <person name="Choi Y.-J."/>
            <person name="Martin J."/>
            <person name="Mitreva M."/>
        </authorList>
    </citation>
    <scope>NUCLEOTIDE SEQUENCE [LARGE SCALE GENOMIC DNA]</scope>
</reference>
<dbReference type="GO" id="GO:0046872">
    <property type="term" value="F:metal ion binding"/>
    <property type="evidence" value="ECO:0007669"/>
    <property type="project" value="UniProtKB-KW"/>
</dbReference>
<keyword evidence="5" id="KW-0539">Nucleus</keyword>
<feature type="domain" description="Jumonji helical" evidence="6">
    <location>
        <begin position="216"/>
        <end position="284"/>
    </location>
</feature>
<dbReference type="Proteomes" id="UP000230066">
    <property type="component" value="Unassembled WGS sequence"/>
</dbReference>
<accession>A0A4E0QV89</accession>
<evidence type="ECO:0000256" key="1">
    <source>
        <dbReference type="ARBA" id="ARBA00004123"/>
    </source>
</evidence>
<protein>
    <submittedName>
        <fullName evidence="7">PHF8</fullName>
    </submittedName>
</protein>
<dbReference type="GO" id="GO:0006325">
    <property type="term" value="P:chromatin organization"/>
    <property type="evidence" value="ECO:0007669"/>
    <property type="project" value="UniProtKB-KW"/>
</dbReference>
<organism evidence="7 8">
    <name type="scientific">Fasciola hepatica</name>
    <name type="common">Liver fluke</name>
    <dbReference type="NCBI Taxonomy" id="6192"/>
    <lineage>
        <taxon>Eukaryota</taxon>
        <taxon>Metazoa</taxon>
        <taxon>Spiralia</taxon>
        <taxon>Lophotrochozoa</taxon>
        <taxon>Platyhelminthes</taxon>
        <taxon>Trematoda</taxon>
        <taxon>Digenea</taxon>
        <taxon>Plagiorchiida</taxon>
        <taxon>Echinostomata</taxon>
        <taxon>Echinostomatoidea</taxon>
        <taxon>Fasciolidae</taxon>
        <taxon>Fasciola</taxon>
    </lineage>
</organism>
<dbReference type="Pfam" id="PF17811">
    <property type="entry name" value="JHD"/>
    <property type="match status" value="1"/>
</dbReference>
<evidence type="ECO:0000259" key="6">
    <source>
        <dbReference type="Pfam" id="PF17811"/>
    </source>
</evidence>
<name>A0A4E0QV89_FASHE</name>